<comment type="caution">
    <text evidence="3">The sequence shown here is derived from an EMBL/GenBank/DDBJ whole genome shotgun (WGS) entry which is preliminary data.</text>
</comment>
<gene>
    <name evidence="3" type="ORF">JOL62DRAFT_120985</name>
</gene>
<accession>A0ABR1N4J9</accession>
<evidence type="ECO:0000313" key="3">
    <source>
        <dbReference type="EMBL" id="KAK7610140.1"/>
    </source>
</evidence>
<proteinExistence type="predicted"/>
<reference evidence="3 4" key="1">
    <citation type="submission" date="2024-04" db="EMBL/GenBank/DDBJ databases">
        <title>Phyllosticta paracitricarpa is synonymous to the EU quarantine fungus P. citricarpa based on phylogenomic analyses.</title>
        <authorList>
            <consortium name="Lawrence Berkeley National Laboratory"/>
            <person name="Van ingen-buijs V.A."/>
            <person name="Van westerhoven A.C."/>
            <person name="Haridas S."/>
            <person name="Skiadas P."/>
            <person name="Martin F."/>
            <person name="Groenewald J.Z."/>
            <person name="Crous P.W."/>
            <person name="Seidl M.F."/>
        </authorList>
    </citation>
    <scope>NUCLEOTIDE SEQUENCE [LARGE SCALE GENOMIC DNA]</scope>
    <source>
        <strain evidence="3 4">CBS 141358</strain>
    </source>
</reference>
<feature type="region of interest" description="Disordered" evidence="1">
    <location>
        <begin position="1"/>
        <end position="29"/>
    </location>
</feature>
<feature type="compositionally biased region" description="Basic and acidic residues" evidence="1">
    <location>
        <begin position="12"/>
        <end position="22"/>
    </location>
</feature>
<name>A0ABR1N4J9_9PEZI</name>
<keyword evidence="4" id="KW-1185">Reference proteome</keyword>
<evidence type="ECO:0000256" key="1">
    <source>
        <dbReference type="SAM" id="MobiDB-lite"/>
    </source>
</evidence>
<evidence type="ECO:0000256" key="2">
    <source>
        <dbReference type="SAM" id="Phobius"/>
    </source>
</evidence>
<dbReference type="Proteomes" id="UP001367316">
    <property type="component" value="Unassembled WGS sequence"/>
</dbReference>
<evidence type="ECO:0000313" key="4">
    <source>
        <dbReference type="Proteomes" id="UP001367316"/>
    </source>
</evidence>
<sequence>MVVAAAGRCGGRRMEKENEDQAQRTPPINGGGGVCVSVVVQDDLTAGRRIAGFVRSLPERMTDDGWMTDRIGARGRVCFASVMYLLDQQLIFFFFLSPPLGCLGSLVRSSVLATWPSRYMIGSMGIHLRIHLCCAYLSIPMNHIFLPIHLHIFLSIFPNLLSSDSPAYDLDTDTIYLSLYLSIYTSIYPSIHLSIHPSVSISSKPVISLKKK</sequence>
<keyword evidence="2" id="KW-1133">Transmembrane helix</keyword>
<feature type="transmembrane region" description="Helical" evidence="2">
    <location>
        <begin position="174"/>
        <end position="195"/>
    </location>
</feature>
<protein>
    <submittedName>
        <fullName evidence="3">Uncharacterized protein</fullName>
    </submittedName>
</protein>
<organism evidence="3 4">
    <name type="scientific">Phyllosticta paracitricarpa</name>
    <dbReference type="NCBI Taxonomy" id="2016321"/>
    <lineage>
        <taxon>Eukaryota</taxon>
        <taxon>Fungi</taxon>
        <taxon>Dikarya</taxon>
        <taxon>Ascomycota</taxon>
        <taxon>Pezizomycotina</taxon>
        <taxon>Dothideomycetes</taxon>
        <taxon>Dothideomycetes incertae sedis</taxon>
        <taxon>Botryosphaeriales</taxon>
        <taxon>Phyllostictaceae</taxon>
        <taxon>Phyllosticta</taxon>
    </lineage>
</organism>
<dbReference type="EMBL" id="JBBPBF010000019">
    <property type="protein sequence ID" value="KAK7610140.1"/>
    <property type="molecule type" value="Genomic_DNA"/>
</dbReference>
<keyword evidence="2" id="KW-0472">Membrane</keyword>
<keyword evidence="2" id="KW-0812">Transmembrane</keyword>